<dbReference type="KEGG" id="nta:107820317"/>
<dbReference type="PANTHER" id="PTHR33116">
    <property type="entry name" value="REVERSE TRANSCRIPTASE ZINC-BINDING DOMAIN-CONTAINING PROTEIN-RELATED-RELATED"/>
    <property type="match status" value="1"/>
</dbReference>
<dbReference type="PaxDb" id="4097-A0A1S4CLR3"/>
<organism evidence="1">
    <name type="scientific">Nicotiana tabacum</name>
    <name type="common">Common tobacco</name>
    <dbReference type="NCBI Taxonomy" id="4097"/>
    <lineage>
        <taxon>Eukaryota</taxon>
        <taxon>Viridiplantae</taxon>
        <taxon>Streptophyta</taxon>
        <taxon>Embryophyta</taxon>
        <taxon>Tracheophyta</taxon>
        <taxon>Spermatophyta</taxon>
        <taxon>Magnoliopsida</taxon>
        <taxon>eudicotyledons</taxon>
        <taxon>Gunneridae</taxon>
        <taxon>Pentapetalae</taxon>
        <taxon>asterids</taxon>
        <taxon>lamiids</taxon>
        <taxon>Solanales</taxon>
        <taxon>Solanaceae</taxon>
        <taxon>Nicotianoideae</taxon>
        <taxon>Nicotianeae</taxon>
        <taxon>Nicotiana</taxon>
    </lineage>
</organism>
<gene>
    <name evidence="1" type="primary">LOC107820317</name>
</gene>
<dbReference type="AlphaFoldDB" id="A0A1S4CLR3"/>
<proteinExistence type="predicted"/>
<dbReference type="OrthoDB" id="1301749at2759"/>
<accession>A0A1S4CLR3</accession>
<sequence>MVKEFFNGNDLPRVIHERLVGMLPNLISDEQADFPHGFFRSTRDVKQSNPLSPTLFILAAEAMSRGLNALHKNLYFCGFGLPKWSPKINHLAYADDTTSFSSLDATSLQLIMEILTAYEAASRKLINKSNSAIYMHHSASAQVVDKVQGSQECLSRIFHLCILDVQFFYLRRRMEYYQGLITKVMDKLQTWKGKLLSIGGREVLISHVLQIMPIHLLSTVNPPPYVINRLHKIFAQFFWCNSVGAASRHWAYWNTLCLPWDEGGVGFRSLHDMSTALFCKLWWNFRTKPSLWSLFMSQKYCKKLNPMVVPWKNGSHVWRKILECRDIIEHQILWQPKMGSALFWFENWIGLGSLYFVTPPDFVCDESIHNIYEVVYDGQWDEENIREILPEDIASHILENIQPQVSIEILDKHVWMLETRGNFTVKSA</sequence>
<reference evidence="1" key="1">
    <citation type="submission" date="2025-08" db="UniProtKB">
        <authorList>
            <consortium name="RefSeq"/>
        </authorList>
    </citation>
    <scope>IDENTIFICATION</scope>
</reference>
<protein>
    <submittedName>
        <fullName evidence="1">Uncharacterized protein</fullName>
    </submittedName>
</protein>
<dbReference type="RefSeq" id="XP_016502065.1">
    <property type="nucleotide sequence ID" value="XM_016646579.1"/>
</dbReference>
<dbReference type="STRING" id="4097.A0A1S4CLR3"/>
<evidence type="ECO:0000313" key="1">
    <source>
        <dbReference type="RefSeq" id="XP_016502065.1"/>
    </source>
</evidence>
<name>A0A1S4CLR3_TOBAC</name>
<dbReference type="PANTHER" id="PTHR33116:SF67">
    <property type="entry name" value="REVERSE TRANSCRIPTASE"/>
    <property type="match status" value="1"/>
</dbReference>